<proteinExistence type="predicted"/>
<accession>A0A0E9THA0</accession>
<protein>
    <submittedName>
        <fullName evidence="1">Uncharacterized protein</fullName>
    </submittedName>
</protein>
<reference evidence="1" key="2">
    <citation type="journal article" date="2015" name="Fish Shellfish Immunol.">
        <title>Early steps in the European eel (Anguilla anguilla)-Vibrio vulnificus interaction in the gills: Role of the RtxA13 toxin.</title>
        <authorList>
            <person name="Callol A."/>
            <person name="Pajuelo D."/>
            <person name="Ebbesson L."/>
            <person name="Teles M."/>
            <person name="MacKenzie S."/>
            <person name="Amaro C."/>
        </authorList>
    </citation>
    <scope>NUCLEOTIDE SEQUENCE</scope>
</reference>
<evidence type="ECO:0000313" key="1">
    <source>
        <dbReference type="EMBL" id="JAH52812.1"/>
    </source>
</evidence>
<sequence>MSQGPEFRGTPLLMTVHMSPRIPTFACLTLTHHLQ</sequence>
<reference evidence="1" key="1">
    <citation type="submission" date="2014-11" db="EMBL/GenBank/DDBJ databases">
        <authorList>
            <person name="Amaro Gonzalez C."/>
        </authorList>
    </citation>
    <scope>NUCLEOTIDE SEQUENCE</scope>
</reference>
<dbReference type="EMBL" id="GBXM01055765">
    <property type="protein sequence ID" value="JAH52812.1"/>
    <property type="molecule type" value="Transcribed_RNA"/>
</dbReference>
<name>A0A0E9THA0_ANGAN</name>
<dbReference type="AlphaFoldDB" id="A0A0E9THA0"/>
<organism evidence="1">
    <name type="scientific">Anguilla anguilla</name>
    <name type="common">European freshwater eel</name>
    <name type="synonym">Muraena anguilla</name>
    <dbReference type="NCBI Taxonomy" id="7936"/>
    <lineage>
        <taxon>Eukaryota</taxon>
        <taxon>Metazoa</taxon>
        <taxon>Chordata</taxon>
        <taxon>Craniata</taxon>
        <taxon>Vertebrata</taxon>
        <taxon>Euteleostomi</taxon>
        <taxon>Actinopterygii</taxon>
        <taxon>Neopterygii</taxon>
        <taxon>Teleostei</taxon>
        <taxon>Anguilliformes</taxon>
        <taxon>Anguillidae</taxon>
        <taxon>Anguilla</taxon>
    </lineage>
</organism>